<dbReference type="GeneID" id="5981781"/>
<gene>
    <name evidence="1" type="ORF">SNOG_14672</name>
</gene>
<dbReference type="VEuPathDB" id="FungiDB:JI435_146720"/>
<reference evidence="2" key="1">
    <citation type="journal article" date="2007" name="Plant Cell">
        <title>Dothideomycete-plant interactions illuminated by genome sequencing and EST analysis of the wheat pathogen Stagonospora nodorum.</title>
        <authorList>
            <person name="Hane J.K."/>
            <person name="Lowe R.G."/>
            <person name="Solomon P.S."/>
            <person name="Tan K.C."/>
            <person name="Schoch C.L."/>
            <person name="Spatafora J.W."/>
            <person name="Crous P.W."/>
            <person name="Kodira C."/>
            <person name="Birren B.W."/>
            <person name="Galagan J.E."/>
            <person name="Torriani S.F."/>
            <person name="McDonald B.A."/>
            <person name="Oliver R.P."/>
        </authorList>
    </citation>
    <scope>NUCLEOTIDE SEQUENCE [LARGE SCALE GENOMIC DNA]</scope>
    <source>
        <strain evidence="2">SN15 / ATCC MYA-4574 / FGSC 10173</strain>
    </source>
</reference>
<dbReference type="RefSeq" id="XP_001804855.1">
    <property type="nucleotide sequence ID" value="XM_001804803.1"/>
</dbReference>
<dbReference type="AlphaFoldDB" id="Q0U0G6"/>
<protein>
    <submittedName>
        <fullName evidence="1">Uncharacterized protein</fullName>
    </submittedName>
</protein>
<accession>Q0U0G6</accession>
<dbReference type="KEGG" id="pno:SNOG_14672"/>
<dbReference type="Proteomes" id="UP000001055">
    <property type="component" value="Unassembled WGS sequence"/>
</dbReference>
<sequence>MPLPNDPDVQSAENARLLIVKRNKALQSLNISENQTDRIETELHAIGWTTALLKVADPISNGAFSVNDERALLCIRRYTTQELGTIRANFFPDRLSDGALGKKWTSFMMHDIPRWKSRDSDKVKTLWIQGKSFVAIAEEDFVEFEEMDLEIVFAQHSVMSRLRE</sequence>
<name>Q0U0G6_PHANO</name>
<dbReference type="EMBL" id="CH445357">
    <property type="protein sequence ID" value="EAT77864.1"/>
    <property type="molecule type" value="Genomic_DNA"/>
</dbReference>
<proteinExistence type="predicted"/>
<dbReference type="InParanoid" id="Q0U0G6"/>
<evidence type="ECO:0000313" key="1">
    <source>
        <dbReference type="EMBL" id="EAT77864.1"/>
    </source>
</evidence>
<evidence type="ECO:0000313" key="2">
    <source>
        <dbReference type="Proteomes" id="UP000001055"/>
    </source>
</evidence>
<organism evidence="1 2">
    <name type="scientific">Phaeosphaeria nodorum (strain SN15 / ATCC MYA-4574 / FGSC 10173)</name>
    <name type="common">Glume blotch fungus</name>
    <name type="synonym">Parastagonospora nodorum</name>
    <dbReference type="NCBI Taxonomy" id="321614"/>
    <lineage>
        <taxon>Eukaryota</taxon>
        <taxon>Fungi</taxon>
        <taxon>Dikarya</taxon>
        <taxon>Ascomycota</taxon>
        <taxon>Pezizomycotina</taxon>
        <taxon>Dothideomycetes</taxon>
        <taxon>Pleosporomycetidae</taxon>
        <taxon>Pleosporales</taxon>
        <taxon>Pleosporineae</taxon>
        <taxon>Phaeosphaeriaceae</taxon>
        <taxon>Parastagonospora</taxon>
    </lineage>
</organism>